<dbReference type="InterPro" id="IPR001867">
    <property type="entry name" value="OmpR/PhoB-type_DNA-bd"/>
</dbReference>
<dbReference type="InterPro" id="IPR016032">
    <property type="entry name" value="Sig_transdc_resp-reg_C-effctor"/>
</dbReference>
<evidence type="ECO:0000256" key="4">
    <source>
        <dbReference type="ARBA" id="ARBA00023125"/>
    </source>
</evidence>
<keyword evidence="9" id="KW-1185">Reference proteome</keyword>
<dbReference type="PANTHER" id="PTHR35807:SF1">
    <property type="entry name" value="TRANSCRIPTIONAL REGULATOR REDD"/>
    <property type="match status" value="1"/>
</dbReference>
<dbReference type="GO" id="GO:0000160">
    <property type="term" value="P:phosphorelay signal transduction system"/>
    <property type="evidence" value="ECO:0007669"/>
    <property type="project" value="UniProtKB-KW"/>
</dbReference>
<feature type="DNA-binding region" description="OmpR/PhoB-type" evidence="6">
    <location>
        <begin position="95"/>
        <end position="192"/>
    </location>
</feature>
<evidence type="ECO:0000256" key="2">
    <source>
        <dbReference type="ARBA" id="ARBA00023012"/>
    </source>
</evidence>
<keyword evidence="2" id="KW-0902">Two-component regulatory system</keyword>
<dbReference type="InterPro" id="IPR036388">
    <property type="entry name" value="WH-like_DNA-bd_sf"/>
</dbReference>
<dbReference type="SMART" id="SM01043">
    <property type="entry name" value="BTAD"/>
    <property type="match status" value="1"/>
</dbReference>
<dbReference type="OrthoDB" id="4336084at2"/>
<dbReference type="Proteomes" id="UP000095705">
    <property type="component" value="Unassembled WGS sequence"/>
</dbReference>
<feature type="domain" description="OmpR/PhoB-type" evidence="7">
    <location>
        <begin position="95"/>
        <end position="192"/>
    </location>
</feature>
<reference evidence="8 9" key="1">
    <citation type="submission" date="2016-08" db="EMBL/GenBank/DDBJ databases">
        <title>The complete genome of Streptomyces subrutilus 10-1-1.</title>
        <authorList>
            <person name="Chen X."/>
        </authorList>
    </citation>
    <scope>NUCLEOTIDE SEQUENCE [LARGE SCALE GENOMIC DNA]</scope>
    <source>
        <strain evidence="8 9">10-1-1</strain>
    </source>
</reference>
<dbReference type="PROSITE" id="PS51755">
    <property type="entry name" value="OMPR_PHOB"/>
    <property type="match status" value="1"/>
</dbReference>
<keyword evidence="5" id="KW-0804">Transcription</keyword>
<dbReference type="Gene3D" id="1.25.40.10">
    <property type="entry name" value="Tetratricopeptide repeat domain"/>
    <property type="match status" value="1"/>
</dbReference>
<evidence type="ECO:0000256" key="6">
    <source>
        <dbReference type="PROSITE-ProRule" id="PRU01091"/>
    </source>
</evidence>
<accession>A0A1E5Q093</accession>
<evidence type="ECO:0000313" key="9">
    <source>
        <dbReference type="Proteomes" id="UP000095705"/>
    </source>
</evidence>
<organism evidence="8 9">
    <name type="scientific">Streptomyces subrutilus</name>
    <dbReference type="NCBI Taxonomy" id="36818"/>
    <lineage>
        <taxon>Bacteria</taxon>
        <taxon>Bacillati</taxon>
        <taxon>Actinomycetota</taxon>
        <taxon>Actinomycetes</taxon>
        <taxon>Kitasatosporales</taxon>
        <taxon>Streptomycetaceae</taxon>
        <taxon>Streptomyces</taxon>
    </lineage>
</organism>
<keyword evidence="4 6" id="KW-0238">DNA-binding</keyword>
<dbReference type="SUPFAM" id="SSF46894">
    <property type="entry name" value="C-terminal effector domain of the bipartite response regulators"/>
    <property type="match status" value="2"/>
</dbReference>
<evidence type="ECO:0000256" key="1">
    <source>
        <dbReference type="ARBA" id="ARBA00005820"/>
    </source>
</evidence>
<dbReference type="InterPro" id="IPR000792">
    <property type="entry name" value="Tscrpt_reg_LuxR_C"/>
</dbReference>
<dbReference type="PANTHER" id="PTHR35807">
    <property type="entry name" value="TRANSCRIPTIONAL REGULATOR REDD-RELATED"/>
    <property type="match status" value="1"/>
</dbReference>
<dbReference type="SMART" id="SM00421">
    <property type="entry name" value="HTH_LUXR"/>
    <property type="match status" value="1"/>
</dbReference>
<name>A0A1E5Q093_9ACTN</name>
<comment type="caution">
    <text evidence="8">The sequence shown here is derived from an EMBL/GenBank/DDBJ whole genome shotgun (WGS) entry which is preliminary data.</text>
</comment>
<dbReference type="AlphaFoldDB" id="A0A1E5Q093"/>
<dbReference type="EMBL" id="MEHK01000001">
    <property type="protein sequence ID" value="OEJ35219.1"/>
    <property type="molecule type" value="Genomic_DNA"/>
</dbReference>
<dbReference type="RefSeq" id="WP_069923405.1">
    <property type="nucleotide sequence ID" value="NZ_MEHK01000001.1"/>
</dbReference>
<evidence type="ECO:0000259" key="7">
    <source>
        <dbReference type="PROSITE" id="PS51755"/>
    </source>
</evidence>
<comment type="similarity">
    <text evidence="1">Belongs to the AfsR/DnrI/RedD regulatory family.</text>
</comment>
<evidence type="ECO:0000256" key="5">
    <source>
        <dbReference type="ARBA" id="ARBA00023163"/>
    </source>
</evidence>
<dbReference type="CDD" id="cd15831">
    <property type="entry name" value="BTAD"/>
    <property type="match status" value="1"/>
</dbReference>
<evidence type="ECO:0000256" key="3">
    <source>
        <dbReference type="ARBA" id="ARBA00023015"/>
    </source>
</evidence>
<dbReference type="GO" id="GO:0003677">
    <property type="term" value="F:DNA binding"/>
    <property type="evidence" value="ECO:0007669"/>
    <property type="project" value="UniProtKB-UniRule"/>
</dbReference>
<dbReference type="STRING" id="36818.BGK67_31425"/>
<dbReference type="Pfam" id="PF00486">
    <property type="entry name" value="Trans_reg_C"/>
    <property type="match status" value="1"/>
</dbReference>
<dbReference type="InterPro" id="IPR051677">
    <property type="entry name" value="AfsR-DnrI-RedD_regulator"/>
</dbReference>
<sequence>MPTTAVPARPEVTALTAPERRVLYAAGCGLRDAEIAKALALPEPEVAGLLGRVLAKLALPDRAAAIVHAFDCGLVVPGHGPRRQAAHPVPVLTPGPSAAAGGPRLLLDPLGPPQARLAGESVDLGPLRQQAVLAMLALSPDRPVSRTQLLDGVWGTEPPTGNVVPVYVYRLRKLLSTVPVIEHDRYGYRIVNGRIEQDVTRLESLTIAAEAAERAGDLTEVVRLSTEALALFRGEPLAALPGPFAELERLRLGRHRITLTQRKVDCQLRLGLPAEAIAELSALAAAEPLDEPVAAFLMHTLYRNGRRAEALSVFTRTRRRLAEDLGLPPSTHLRQAHRTILSGRIPR</sequence>
<dbReference type="Pfam" id="PF03704">
    <property type="entry name" value="BTAD"/>
    <property type="match status" value="1"/>
</dbReference>
<keyword evidence="3" id="KW-0805">Transcription regulation</keyword>
<dbReference type="GO" id="GO:0006355">
    <property type="term" value="P:regulation of DNA-templated transcription"/>
    <property type="evidence" value="ECO:0007669"/>
    <property type="project" value="InterPro"/>
</dbReference>
<protein>
    <submittedName>
        <fullName evidence="8">Transcriptional regulator</fullName>
    </submittedName>
</protein>
<dbReference type="Gene3D" id="1.10.10.10">
    <property type="entry name" value="Winged helix-like DNA-binding domain superfamily/Winged helix DNA-binding domain"/>
    <property type="match status" value="2"/>
</dbReference>
<dbReference type="CDD" id="cd00383">
    <property type="entry name" value="trans_reg_C"/>
    <property type="match status" value="1"/>
</dbReference>
<dbReference type="InterPro" id="IPR011990">
    <property type="entry name" value="TPR-like_helical_dom_sf"/>
</dbReference>
<evidence type="ECO:0000313" key="8">
    <source>
        <dbReference type="EMBL" id="OEJ35219.1"/>
    </source>
</evidence>
<dbReference type="SUPFAM" id="SSF48452">
    <property type="entry name" value="TPR-like"/>
    <property type="match status" value="1"/>
</dbReference>
<dbReference type="InterPro" id="IPR005158">
    <property type="entry name" value="BTAD"/>
</dbReference>
<proteinExistence type="inferred from homology"/>
<gene>
    <name evidence="8" type="ORF">BGK67_31425</name>
</gene>
<dbReference type="SMART" id="SM00862">
    <property type="entry name" value="Trans_reg_C"/>
    <property type="match status" value="1"/>
</dbReference>